<dbReference type="PANTHER" id="PTHR12243:SF67">
    <property type="entry name" value="COREPRESSOR OF PANGOLIN, ISOFORM A-RELATED"/>
    <property type="match status" value="1"/>
</dbReference>
<gene>
    <name evidence="3" type="primary">X975_16198</name>
    <name evidence="3" type="ORF">TNCV_1503121</name>
</gene>
<organism evidence="3 4">
    <name type="scientific">Trichonephila clavipes</name>
    <name type="common">Golden silk orbweaver</name>
    <name type="synonym">Nephila clavipes</name>
    <dbReference type="NCBI Taxonomy" id="2585209"/>
    <lineage>
        <taxon>Eukaryota</taxon>
        <taxon>Metazoa</taxon>
        <taxon>Ecdysozoa</taxon>
        <taxon>Arthropoda</taxon>
        <taxon>Chelicerata</taxon>
        <taxon>Arachnida</taxon>
        <taxon>Araneae</taxon>
        <taxon>Araneomorphae</taxon>
        <taxon>Entelegynae</taxon>
        <taxon>Araneoidea</taxon>
        <taxon>Nephilidae</taxon>
        <taxon>Trichonephila</taxon>
    </lineage>
</organism>
<sequence>MAASTSRVCSSSMFLMKWNGIMESFLIDEVEKLPYLWNPRHPHFTKRLKKKIGFQQIAMRMSERWPALEAFFTPEVCIAKFKNLRTYYRNEKQKLSSFRSGTGAIDLVPKWEHFARLQFLDDTIQPLDSISNLDNRELDVNATSWNVSDEDLFENDVELPPIPNRAPSESELPQRVRVFTSTPPVTTSTPPLTTSTPRAKKRKVESSQEAFYESMGKCLGAVGKKTVNETFAAFIASELDNLPCPKQQVAARRKLCATLFECLE</sequence>
<feature type="domain" description="MADF" evidence="2">
    <location>
        <begin position="25"/>
        <end position="125"/>
    </location>
</feature>
<dbReference type="PANTHER" id="PTHR12243">
    <property type="entry name" value="MADF DOMAIN TRANSCRIPTION FACTOR"/>
    <property type="match status" value="1"/>
</dbReference>
<evidence type="ECO:0000313" key="4">
    <source>
        <dbReference type="Proteomes" id="UP000887159"/>
    </source>
</evidence>
<keyword evidence="4" id="KW-1185">Reference proteome</keyword>
<proteinExistence type="predicted"/>
<dbReference type="Proteomes" id="UP000887159">
    <property type="component" value="Unassembled WGS sequence"/>
</dbReference>
<dbReference type="InterPro" id="IPR039353">
    <property type="entry name" value="TF_Adf1"/>
</dbReference>
<reference evidence="3" key="1">
    <citation type="submission" date="2020-08" db="EMBL/GenBank/DDBJ databases">
        <title>Multicomponent nature underlies the extraordinary mechanical properties of spider dragline silk.</title>
        <authorList>
            <person name="Kono N."/>
            <person name="Nakamura H."/>
            <person name="Mori M."/>
            <person name="Yoshida Y."/>
            <person name="Ohtoshi R."/>
            <person name="Malay A.D."/>
            <person name="Moran D.A.P."/>
            <person name="Tomita M."/>
            <person name="Numata K."/>
            <person name="Arakawa K."/>
        </authorList>
    </citation>
    <scope>NUCLEOTIDE SEQUENCE</scope>
</reference>
<dbReference type="InterPro" id="IPR006578">
    <property type="entry name" value="MADF-dom"/>
</dbReference>
<evidence type="ECO:0000259" key="2">
    <source>
        <dbReference type="PROSITE" id="PS51029"/>
    </source>
</evidence>
<dbReference type="PROSITE" id="PS51029">
    <property type="entry name" value="MADF"/>
    <property type="match status" value="1"/>
</dbReference>
<dbReference type="EMBL" id="BMAU01021203">
    <property type="protein sequence ID" value="GFX98734.1"/>
    <property type="molecule type" value="Genomic_DNA"/>
</dbReference>
<feature type="compositionally biased region" description="Low complexity" evidence="1">
    <location>
        <begin position="181"/>
        <end position="197"/>
    </location>
</feature>
<accession>A0A8X6RTX3</accession>
<dbReference type="Pfam" id="PF10545">
    <property type="entry name" value="MADF_DNA_bdg"/>
    <property type="match status" value="1"/>
</dbReference>
<evidence type="ECO:0000256" key="1">
    <source>
        <dbReference type="SAM" id="MobiDB-lite"/>
    </source>
</evidence>
<evidence type="ECO:0000313" key="3">
    <source>
        <dbReference type="EMBL" id="GFX98734.1"/>
    </source>
</evidence>
<protein>
    <submittedName>
        <fullName evidence="3">MADF domain-containing protein</fullName>
    </submittedName>
</protein>
<name>A0A8X6RTX3_TRICX</name>
<dbReference type="AlphaFoldDB" id="A0A8X6RTX3"/>
<feature type="region of interest" description="Disordered" evidence="1">
    <location>
        <begin position="181"/>
        <end position="202"/>
    </location>
</feature>
<dbReference type="SMART" id="SM00595">
    <property type="entry name" value="MADF"/>
    <property type="match status" value="1"/>
</dbReference>
<comment type="caution">
    <text evidence="3">The sequence shown here is derived from an EMBL/GenBank/DDBJ whole genome shotgun (WGS) entry which is preliminary data.</text>
</comment>